<reference evidence="2 3" key="1">
    <citation type="journal article" date="2016" name="Nat. Commun.">
        <title>Thousands of microbial genomes shed light on interconnected biogeochemical processes in an aquifer system.</title>
        <authorList>
            <person name="Anantharaman K."/>
            <person name="Brown C.T."/>
            <person name="Hug L.A."/>
            <person name="Sharon I."/>
            <person name="Castelle C.J."/>
            <person name="Probst A.J."/>
            <person name="Thomas B.C."/>
            <person name="Singh A."/>
            <person name="Wilkins M.J."/>
            <person name="Karaoz U."/>
            <person name="Brodie E.L."/>
            <person name="Williams K.H."/>
            <person name="Hubbard S.S."/>
            <person name="Banfield J.F."/>
        </authorList>
    </citation>
    <scope>NUCLEOTIDE SEQUENCE [LARGE SCALE GENOMIC DNA]</scope>
</reference>
<dbReference type="SUPFAM" id="SSF88723">
    <property type="entry name" value="PIN domain-like"/>
    <property type="match status" value="1"/>
</dbReference>
<dbReference type="Pfam" id="PF01850">
    <property type="entry name" value="PIN"/>
    <property type="match status" value="1"/>
</dbReference>
<comment type="caution">
    <text evidence="2">The sequence shown here is derived from an EMBL/GenBank/DDBJ whole genome shotgun (WGS) entry which is preliminary data.</text>
</comment>
<gene>
    <name evidence="2" type="ORF">A2693_04395</name>
</gene>
<proteinExistence type="predicted"/>
<evidence type="ECO:0000313" key="3">
    <source>
        <dbReference type="Proteomes" id="UP000178577"/>
    </source>
</evidence>
<feature type="domain" description="PIN" evidence="1">
    <location>
        <begin position="20"/>
        <end position="107"/>
    </location>
</feature>
<dbReference type="PANTHER" id="PTHR36173">
    <property type="entry name" value="RIBONUCLEASE VAPC16-RELATED"/>
    <property type="match status" value="1"/>
</dbReference>
<dbReference type="InterPro" id="IPR029060">
    <property type="entry name" value="PIN-like_dom_sf"/>
</dbReference>
<name>A0A1F5GAM1_9BACT</name>
<sequence>MEKNKRLPSHLINLVQSPENPVFLSVASIWEMVIKKGKGRLKVPKNIEKDVTTAGFSIISIDASHVLGVQELPLYHKDPFDRLLVSQAKVENLTLLTVDPKIKRYDIKTLG</sequence>
<dbReference type="AlphaFoldDB" id="A0A1F5GAM1"/>
<evidence type="ECO:0000313" key="2">
    <source>
        <dbReference type="EMBL" id="OGD88877.1"/>
    </source>
</evidence>
<accession>A0A1F5GAM1</accession>
<dbReference type="InterPro" id="IPR002716">
    <property type="entry name" value="PIN_dom"/>
</dbReference>
<dbReference type="InterPro" id="IPR052919">
    <property type="entry name" value="TA_system_RNase"/>
</dbReference>
<dbReference type="InterPro" id="IPR041705">
    <property type="entry name" value="PIN_Sll0205"/>
</dbReference>
<organism evidence="2 3">
    <name type="scientific">Candidatus Curtissbacteria bacterium RIFCSPHIGHO2_01_FULL_40_12</name>
    <dbReference type="NCBI Taxonomy" id="1797710"/>
    <lineage>
        <taxon>Bacteria</taxon>
        <taxon>Candidatus Curtissiibacteriota</taxon>
    </lineage>
</organism>
<protein>
    <recommendedName>
        <fullName evidence="1">PIN domain-containing protein</fullName>
    </recommendedName>
</protein>
<dbReference type="PANTHER" id="PTHR36173:SF2">
    <property type="entry name" value="RIBONUCLEASE VAPC16"/>
    <property type="match status" value="1"/>
</dbReference>
<dbReference type="Proteomes" id="UP000178577">
    <property type="component" value="Unassembled WGS sequence"/>
</dbReference>
<dbReference type="EMBL" id="MFAY01000024">
    <property type="protein sequence ID" value="OGD88877.1"/>
    <property type="molecule type" value="Genomic_DNA"/>
</dbReference>
<dbReference type="CDD" id="cd09872">
    <property type="entry name" value="PIN_Sll0205-like"/>
    <property type="match status" value="1"/>
</dbReference>
<evidence type="ECO:0000259" key="1">
    <source>
        <dbReference type="Pfam" id="PF01850"/>
    </source>
</evidence>